<evidence type="ECO:0000313" key="6">
    <source>
        <dbReference type="Proteomes" id="UP000501690"/>
    </source>
</evidence>
<feature type="compositionally biased region" description="Polar residues" evidence="3">
    <location>
        <begin position="225"/>
        <end position="235"/>
    </location>
</feature>
<reference evidence="5 6" key="1">
    <citation type="submission" date="2019-04" db="EMBL/GenBank/DDBJ databases">
        <title>An improved genome assembly and genetic linkage map for asparagus bean, Vigna unguiculata ssp. sesquipedialis.</title>
        <authorList>
            <person name="Xia Q."/>
            <person name="Zhang R."/>
            <person name="Dong Y."/>
        </authorList>
    </citation>
    <scope>NUCLEOTIDE SEQUENCE [LARGE SCALE GENOMIC DNA]</scope>
    <source>
        <tissue evidence="5">Leaf</tissue>
    </source>
</reference>
<dbReference type="Proteomes" id="UP000501690">
    <property type="component" value="Linkage Group LG8"/>
</dbReference>
<feature type="compositionally biased region" description="Basic and acidic residues" evidence="3">
    <location>
        <begin position="58"/>
        <end position="76"/>
    </location>
</feature>
<dbReference type="Pfam" id="PF00439">
    <property type="entry name" value="Bromodomain"/>
    <property type="match status" value="1"/>
</dbReference>
<evidence type="ECO:0000313" key="5">
    <source>
        <dbReference type="EMBL" id="QCE04689.1"/>
    </source>
</evidence>
<feature type="region of interest" description="Disordered" evidence="3">
    <location>
        <begin position="200"/>
        <end position="235"/>
    </location>
</feature>
<feature type="compositionally biased region" description="Basic and acidic residues" evidence="3">
    <location>
        <begin position="200"/>
        <end position="223"/>
    </location>
</feature>
<gene>
    <name evidence="5" type="ORF">DEO72_LG8g2727</name>
</gene>
<evidence type="ECO:0000256" key="1">
    <source>
        <dbReference type="ARBA" id="ARBA00023117"/>
    </source>
</evidence>
<dbReference type="SMART" id="SM00297">
    <property type="entry name" value="BROMO"/>
    <property type="match status" value="1"/>
</dbReference>
<proteinExistence type="predicted"/>
<dbReference type="PANTHER" id="PTHR22881">
    <property type="entry name" value="BROMODOMAIN CONTAINING PROTEIN"/>
    <property type="match status" value="1"/>
</dbReference>
<keyword evidence="1 2" id="KW-0103">Bromodomain</keyword>
<dbReference type="SUPFAM" id="SSF47370">
    <property type="entry name" value="Bromodomain"/>
    <property type="match status" value="1"/>
</dbReference>
<dbReference type="InterPro" id="IPR001487">
    <property type="entry name" value="Bromodomain"/>
</dbReference>
<accession>A0A4D6MX05</accession>
<dbReference type="AlphaFoldDB" id="A0A4D6MX05"/>
<organism evidence="5 6">
    <name type="scientific">Vigna unguiculata</name>
    <name type="common">Cowpea</name>
    <dbReference type="NCBI Taxonomy" id="3917"/>
    <lineage>
        <taxon>Eukaryota</taxon>
        <taxon>Viridiplantae</taxon>
        <taxon>Streptophyta</taxon>
        <taxon>Embryophyta</taxon>
        <taxon>Tracheophyta</taxon>
        <taxon>Spermatophyta</taxon>
        <taxon>Magnoliopsida</taxon>
        <taxon>eudicotyledons</taxon>
        <taxon>Gunneridae</taxon>
        <taxon>Pentapetalae</taxon>
        <taxon>rosids</taxon>
        <taxon>fabids</taxon>
        <taxon>Fabales</taxon>
        <taxon>Fabaceae</taxon>
        <taxon>Papilionoideae</taxon>
        <taxon>50 kb inversion clade</taxon>
        <taxon>NPAAA clade</taxon>
        <taxon>indigoferoid/millettioid clade</taxon>
        <taxon>Phaseoleae</taxon>
        <taxon>Vigna</taxon>
    </lineage>
</organism>
<protein>
    <recommendedName>
        <fullName evidence="4">Bromo domain-containing protein</fullName>
    </recommendedName>
</protein>
<feature type="domain" description="Bromo" evidence="4">
    <location>
        <begin position="102"/>
        <end position="172"/>
    </location>
</feature>
<name>A0A4D6MX05_VIGUN</name>
<sequence>MGRLRKLQKTEGQRRSPRLSTLVIEAHDCLDNEQGPAFRTRGKKNTKLRPPRQLKPSKSQDVKHSSHNDIQKKSCNDKSSNLSSSSLLPEKRILQLVLDTLQRKDTYEIFVEPVDPNEVEDYYAIIEEPMDFGTIRAKLHEKMYKTLGEFEHDVFLIFDNAMRFNSLGTIYFRQARLINELAKKVFDVLKKSPEKFEMEYSETRQKIRRTNQEDSRNSRDLKPNEITSKTTPCSSRTLNKRSFKTTYLDAKDVEISIGTKKSNKSKSFEIDKRDMYEPLYFVKDKSLLPTINGWSTRYWL</sequence>
<feature type="region of interest" description="Disordered" evidence="3">
    <location>
        <begin position="1"/>
        <end position="84"/>
    </location>
</feature>
<dbReference type="PANTHER" id="PTHR22881:SF26">
    <property type="entry name" value="BROMODOMAIN CONTAINING PROTEIN, EXPRESSED"/>
    <property type="match status" value="1"/>
</dbReference>
<evidence type="ECO:0000259" key="4">
    <source>
        <dbReference type="PROSITE" id="PS50014"/>
    </source>
</evidence>
<dbReference type="InterPro" id="IPR051831">
    <property type="entry name" value="Bromodomain_contain_prot"/>
</dbReference>
<dbReference type="PROSITE" id="PS50014">
    <property type="entry name" value="BROMODOMAIN_2"/>
    <property type="match status" value="1"/>
</dbReference>
<dbReference type="InterPro" id="IPR036427">
    <property type="entry name" value="Bromodomain-like_sf"/>
</dbReference>
<evidence type="ECO:0000256" key="2">
    <source>
        <dbReference type="PROSITE-ProRule" id="PRU00035"/>
    </source>
</evidence>
<dbReference type="CDD" id="cd04369">
    <property type="entry name" value="Bromodomain"/>
    <property type="match status" value="1"/>
</dbReference>
<evidence type="ECO:0000256" key="3">
    <source>
        <dbReference type="SAM" id="MobiDB-lite"/>
    </source>
</evidence>
<keyword evidence="6" id="KW-1185">Reference proteome</keyword>
<dbReference type="PRINTS" id="PR00503">
    <property type="entry name" value="BROMODOMAIN"/>
</dbReference>
<dbReference type="EMBL" id="CP039352">
    <property type="protein sequence ID" value="QCE04689.1"/>
    <property type="molecule type" value="Genomic_DNA"/>
</dbReference>
<feature type="compositionally biased region" description="Basic residues" evidence="3">
    <location>
        <begin position="40"/>
        <end position="52"/>
    </location>
</feature>
<dbReference type="Gene3D" id="1.20.920.10">
    <property type="entry name" value="Bromodomain-like"/>
    <property type="match status" value="1"/>
</dbReference>